<comment type="caution">
    <text evidence="1">The sequence shown here is derived from an EMBL/GenBank/DDBJ whole genome shotgun (WGS) entry which is preliminary data.</text>
</comment>
<sequence length="85" mass="9825">MAHRLIQDAQRRARVAQDVDVMCTGHTGYWQCFKCGYQKPIKLTMWVEECSTKCSIVTSWMPIFDKCKPFPKGHCLKPGGCRKEE</sequence>
<accession>A0ABR1STJ1</accession>
<organism evidence="1 2">
    <name type="scientific">Apiospora marii</name>
    <dbReference type="NCBI Taxonomy" id="335849"/>
    <lineage>
        <taxon>Eukaryota</taxon>
        <taxon>Fungi</taxon>
        <taxon>Dikarya</taxon>
        <taxon>Ascomycota</taxon>
        <taxon>Pezizomycotina</taxon>
        <taxon>Sordariomycetes</taxon>
        <taxon>Xylariomycetidae</taxon>
        <taxon>Amphisphaeriales</taxon>
        <taxon>Apiosporaceae</taxon>
        <taxon>Apiospora</taxon>
    </lineage>
</organism>
<evidence type="ECO:0000313" key="2">
    <source>
        <dbReference type="Proteomes" id="UP001396898"/>
    </source>
</evidence>
<name>A0ABR1STJ1_9PEZI</name>
<evidence type="ECO:0000313" key="1">
    <source>
        <dbReference type="EMBL" id="KAK8037633.1"/>
    </source>
</evidence>
<reference evidence="1 2" key="1">
    <citation type="submission" date="2023-01" db="EMBL/GenBank/DDBJ databases">
        <title>Analysis of 21 Apiospora genomes using comparative genomics revels a genus with tremendous synthesis potential of carbohydrate active enzymes and secondary metabolites.</title>
        <authorList>
            <person name="Sorensen T."/>
        </authorList>
    </citation>
    <scope>NUCLEOTIDE SEQUENCE [LARGE SCALE GENOMIC DNA]</scope>
    <source>
        <strain evidence="1 2">CBS 20057</strain>
    </source>
</reference>
<dbReference type="Proteomes" id="UP001396898">
    <property type="component" value="Unassembled WGS sequence"/>
</dbReference>
<proteinExistence type="predicted"/>
<dbReference type="EMBL" id="JAQQWI010000002">
    <property type="protein sequence ID" value="KAK8037633.1"/>
    <property type="molecule type" value="Genomic_DNA"/>
</dbReference>
<keyword evidence="2" id="KW-1185">Reference proteome</keyword>
<gene>
    <name evidence="1" type="ORF">PG991_000979</name>
</gene>
<protein>
    <submittedName>
        <fullName evidence="1">Uncharacterized protein</fullName>
    </submittedName>
</protein>